<gene>
    <name evidence="2" type="ORF">SAMN04487998_3340</name>
</gene>
<feature type="chain" id="PRO_5011503540" description="Conjugal transfer protein TraI" evidence="1">
    <location>
        <begin position="23"/>
        <end position="215"/>
    </location>
</feature>
<protein>
    <recommendedName>
        <fullName evidence="4">Conjugal transfer protein TraI</fullName>
    </recommendedName>
</protein>
<reference evidence="3" key="1">
    <citation type="submission" date="2016-10" db="EMBL/GenBank/DDBJ databases">
        <authorList>
            <person name="Varghese N."/>
            <person name="Submissions S."/>
        </authorList>
    </citation>
    <scope>NUCLEOTIDE SEQUENCE [LARGE SCALE GENOMIC DNA]</scope>
    <source>
        <strain evidence="3">DSM 15310</strain>
    </source>
</reference>
<keyword evidence="3" id="KW-1185">Reference proteome</keyword>
<feature type="signal peptide" evidence="1">
    <location>
        <begin position="1"/>
        <end position="22"/>
    </location>
</feature>
<evidence type="ECO:0008006" key="4">
    <source>
        <dbReference type="Google" id="ProtNLM"/>
    </source>
</evidence>
<evidence type="ECO:0000313" key="2">
    <source>
        <dbReference type="EMBL" id="SET97190.1"/>
    </source>
</evidence>
<sequence>MRMKLTILSLAVLGLSGGNARAQAVVSAPVLEVQSGIQTGLQKTMKGLSKAANILVKAGVKEQELTKVFSEKNLKLARTWYDGLLQVSSAVRSYRRVQSVFEKQGKIIQTYSTAIETLRQSPFVQPEQLSLMTSVYTKMLTQSANTLSDLQTVVSPTMLKMTDAERMRFIDKLDVKISDQLSLITYYTQRNYVQMHLAEQKARDAQALNALMGAR</sequence>
<dbReference type="STRING" id="82805.SAMN04487998_3340"/>
<name>A0A1I0IJE5_9BACT</name>
<organism evidence="2 3">
    <name type="scientific">Hymenobacter actinosclerus</name>
    <dbReference type="NCBI Taxonomy" id="82805"/>
    <lineage>
        <taxon>Bacteria</taxon>
        <taxon>Pseudomonadati</taxon>
        <taxon>Bacteroidota</taxon>
        <taxon>Cytophagia</taxon>
        <taxon>Cytophagales</taxon>
        <taxon>Hymenobacteraceae</taxon>
        <taxon>Hymenobacter</taxon>
    </lineage>
</organism>
<dbReference type="AlphaFoldDB" id="A0A1I0IJE5"/>
<evidence type="ECO:0000313" key="3">
    <source>
        <dbReference type="Proteomes" id="UP000198697"/>
    </source>
</evidence>
<keyword evidence="1" id="KW-0732">Signal</keyword>
<evidence type="ECO:0000256" key="1">
    <source>
        <dbReference type="SAM" id="SignalP"/>
    </source>
</evidence>
<proteinExistence type="predicted"/>
<dbReference type="Proteomes" id="UP000198697">
    <property type="component" value="Unassembled WGS sequence"/>
</dbReference>
<dbReference type="EMBL" id="FOHS01000005">
    <property type="protein sequence ID" value="SET97190.1"/>
    <property type="molecule type" value="Genomic_DNA"/>
</dbReference>
<accession>A0A1I0IJE5</accession>